<accession>A0A078KP37</accession>
<dbReference type="InterPro" id="IPR003594">
    <property type="entry name" value="HATPase_dom"/>
</dbReference>
<evidence type="ECO:0000256" key="2">
    <source>
        <dbReference type="ARBA" id="ARBA00022475"/>
    </source>
</evidence>
<dbReference type="AlphaFoldDB" id="A0A078KP37"/>
<keyword evidence="2" id="KW-1003">Cell membrane</keyword>
<dbReference type="GO" id="GO:0000155">
    <property type="term" value="F:phosphorelay sensor kinase activity"/>
    <property type="evidence" value="ECO:0007669"/>
    <property type="project" value="InterPro"/>
</dbReference>
<name>A0A078KP37_9FIRM</name>
<dbReference type="InterPro" id="IPR003660">
    <property type="entry name" value="HAMP_dom"/>
</dbReference>
<feature type="domain" description="HAMP" evidence="10">
    <location>
        <begin position="350"/>
        <end position="402"/>
    </location>
</feature>
<sequence length="618" mass="70666">MNLHNLLSKQILKLGKLFRNIKIQYRLLLLFFILSLIPLLITSIFSYKSSSDAIKEKINTYSVQAMDQVGENIQRDIQRLENDSVDIEFSDIVQHILLNYNNMSLWQISKTQYDMKEMLAKKFSYLHDVSDVLLYTNNKDKIIAYGDYNFEFKLKKNFLDTYISELYKSAGRPIWTPISKGDEEYQVNFATEDAVLNKGNGVLIGRAVKSLNSGDIIGYLIIRINERYFSSIYKNLDIGQGGHIFIINSKGTVVSSSKSDIEVSKPYKNNALLTSVIENQKQENRSFDFKMDNHRFLVAFAPIEGTDWYVVSTIPYSYLNSESKKIGINILLLSLACLVLAVILSYVFSRSISMPLKKLIISMNEAKKGNLSISIKDDSKDEIGEVTQNFNIMLDKVKQLMDDVKYKERQKRDAELKALQAQINPHFLSNALNTVKWLAGLQNADNIESIITSLINLLHANMGKGNTLISIREELEYIEDYVNLQEYRYFNKFKVNYEIEERILNYKIPKFTLQPIVENSLIHGIGPMEGQGIVVIKGFMYDNTIKITVTDNGVGIPEDKLANILTREGNNDKSSFSGIGIFNVNERIKMYFGEEYGLDIQSVENLFTTVEITIPIVM</sequence>
<dbReference type="Gene3D" id="6.10.340.10">
    <property type="match status" value="1"/>
</dbReference>
<feature type="transmembrane region" description="Helical" evidence="9">
    <location>
        <begin position="27"/>
        <end position="47"/>
    </location>
</feature>
<evidence type="ECO:0000256" key="6">
    <source>
        <dbReference type="ARBA" id="ARBA00022777"/>
    </source>
</evidence>
<dbReference type="Gene3D" id="3.30.450.20">
    <property type="entry name" value="PAS domain"/>
    <property type="match status" value="1"/>
</dbReference>
<evidence type="ECO:0000256" key="4">
    <source>
        <dbReference type="ARBA" id="ARBA00022679"/>
    </source>
</evidence>
<dbReference type="SMART" id="SM00387">
    <property type="entry name" value="HATPase_c"/>
    <property type="match status" value="1"/>
</dbReference>
<comment type="subcellular location">
    <subcellularLocation>
        <location evidence="1">Cell membrane</location>
        <topology evidence="1">Multi-pass membrane protein</topology>
    </subcellularLocation>
</comment>
<dbReference type="GO" id="GO:0005886">
    <property type="term" value="C:plasma membrane"/>
    <property type="evidence" value="ECO:0007669"/>
    <property type="project" value="UniProtKB-SubCell"/>
</dbReference>
<dbReference type="STRING" id="29343.CCDG5_1106"/>
<dbReference type="InterPro" id="IPR010559">
    <property type="entry name" value="Sig_transdc_His_kin_internal"/>
</dbReference>
<evidence type="ECO:0000256" key="9">
    <source>
        <dbReference type="SAM" id="Phobius"/>
    </source>
</evidence>
<dbReference type="Pfam" id="PF00672">
    <property type="entry name" value="HAMP"/>
    <property type="match status" value="1"/>
</dbReference>
<dbReference type="Pfam" id="PF02743">
    <property type="entry name" value="dCache_1"/>
    <property type="match status" value="1"/>
</dbReference>
<evidence type="ECO:0000256" key="1">
    <source>
        <dbReference type="ARBA" id="ARBA00004651"/>
    </source>
</evidence>
<reference evidence="12" key="1">
    <citation type="submission" date="2014-07" db="EMBL/GenBank/DDBJ databases">
        <authorList>
            <person name="Wibberg D."/>
        </authorList>
    </citation>
    <scope>NUCLEOTIDE SEQUENCE [LARGE SCALE GENOMIC DNA]</scope>
    <source>
        <strain evidence="12">DG5</strain>
    </source>
</reference>
<keyword evidence="4" id="KW-0808">Transferase</keyword>
<evidence type="ECO:0000256" key="3">
    <source>
        <dbReference type="ARBA" id="ARBA00022553"/>
    </source>
</evidence>
<protein>
    <submittedName>
        <fullName evidence="11">Integral membrane sensor signal transduction histidine kinase</fullName>
    </submittedName>
</protein>
<dbReference type="Pfam" id="PF02518">
    <property type="entry name" value="HATPase_c"/>
    <property type="match status" value="1"/>
</dbReference>
<feature type="transmembrane region" description="Helical" evidence="9">
    <location>
        <begin position="326"/>
        <end position="348"/>
    </location>
</feature>
<proteinExistence type="predicted"/>
<dbReference type="InterPro" id="IPR033479">
    <property type="entry name" value="dCache_1"/>
</dbReference>
<evidence type="ECO:0000256" key="8">
    <source>
        <dbReference type="ARBA" id="ARBA00023136"/>
    </source>
</evidence>
<dbReference type="SUPFAM" id="SSF158472">
    <property type="entry name" value="HAMP domain-like"/>
    <property type="match status" value="1"/>
</dbReference>
<keyword evidence="3" id="KW-0597">Phosphoprotein</keyword>
<dbReference type="EMBL" id="LM995447">
    <property type="protein sequence ID" value="CDZ24223.1"/>
    <property type="molecule type" value="Genomic_DNA"/>
</dbReference>
<gene>
    <name evidence="11" type="ORF">CCDG5_1106</name>
</gene>
<dbReference type="HOGENOM" id="CLU_020473_6_1_9"/>
<dbReference type="KEGG" id="ccel:CCDG5_1106"/>
<dbReference type="Proteomes" id="UP000032431">
    <property type="component" value="Chromosome I"/>
</dbReference>
<evidence type="ECO:0000313" key="11">
    <source>
        <dbReference type="EMBL" id="CDZ24223.1"/>
    </source>
</evidence>
<dbReference type="CDD" id="cd06225">
    <property type="entry name" value="HAMP"/>
    <property type="match status" value="1"/>
</dbReference>
<keyword evidence="6 11" id="KW-0418">Kinase</keyword>
<dbReference type="CDD" id="cd12912">
    <property type="entry name" value="PDC2_MCP_like"/>
    <property type="match status" value="1"/>
</dbReference>
<dbReference type="SMART" id="SM00304">
    <property type="entry name" value="HAMP"/>
    <property type="match status" value="1"/>
</dbReference>
<dbReference type="PROSITE" id="PS50885">
    <property type="entry name" value="HAMP"/>
    <property type="match status" value="1"/>
</dbReference>
<organism evidence="11 12">
    <name type="scientific">[Clostridium] cellulosi</name>
    <dbReference type="NCBI Taxonomy" id="29343"/>
    <lineage>
        <taxon>Bacteria</taxon>
        <taxon>Bacillati</taxon>
        <taxon>Bacillota</taxon>
        <taxon>Clostridia</taxon>
        <taxon>Eubacteriales</taxon>
        <taxon>Oscillospiraceae</taxon>
        <taxon>Oscillospiraceae incertae sedis</taxon>
    </lineage>
</organism>
<evidence type="ECO:0000256" key="5">
    <source>
        <dbReference type="ARBA" id="ARBA00022692"/>
    </source>
</evidence>
<dbReference type="InterPro" id="IPR051552">
    <property type="entry name" value="HptR"/>
</dbReference>
<dbReference type="SUPFAM" id="SSF55874">
    <property type="entry name" value="ATPase domain of HSP90 chaperone/DNA topoisomerase II/histidine kinase"/>
    <property type="match status" value="1"/>
</dbReference>
<dbReference type="PANTHER" id="PTHR42713:SF2">
    <property type="entry name" value="TWO-COMPONENT SENSOR KINASE YESM"/>
    <property type="match status" value="1"/>
</dbReference>
<dbReference type="PANTHER" id="PTHR42713">
    <property type="entry name" value="HISTIDINE KINASE-RELATED"/>
    <property type="match status" value="1"/>
</dbReference>
<dbReference type="OrthoDB" id="138378at2"/>
<keyword evidence="12" id="KW-1185">Reference proteome</keyword>
<keyword evidence="8 9" id="KW-0472">Membrane</keyword>
<keyword evidence="5 9" id="KW-0812">Transmembrane</keyword>
<dbReference type="Pfam" id="PF06580">
    <property type="entry name" value="His_kinase"/>
    <property type="match status" value="1"/>
</dbReference>
<evidence type="ECO:0000259" key="10">
    <source>
        <dbReference type="PROSITE" id="PS50885"/>
    </source>
</evidence>
<keyword evidence="7 9" id="KW-1133">Transmembrane helix</keyword>
<dbReference type="PATRIC" id="fig|29343.3.peg.1165"/>
<evidence type="ECO:0000256" key="7">
    <source>
        <dbReference type="ARBA" id="ARBA00022989"/>
    </source>
</evidence>
<evidence type="ECO:0000313" key="12">
    <source>
        <dbReference type="Proteomes" id="UP000032431"/>
    </source>
</evidence>
<dbReference type="InterPro" id="IPR036890">
    <property type="entry name" value="HATPase_C_sf"/>
</dbReference>
<dbReference type="Gene3D" id="3.30.565.10">
    <property type="entry name" value="Histidine kinase-like ATPase, C-terminal domain"/>
    <property type="match status" value="1"/>
</dbReference>